<organism evidence="1">
    <name type="scientific">uncultured Caudovirales phage</name>
    <dbReference type="NCBI Taxonomy" id="2100421"/>
    <lineage>
        <taxon>Viruses</taxon>
        <taxon>Duplodnaviria</taxon>
        <taxon>Heunggongvirae</taxon>
        <taxon>Uroviricota</taxon>
        <taxon>Caudoviricetes</taxon>
        <taxon>Peduoviridae</taxon>
        <taxon>Maltschvirus</taxon>
        <taxon>Maltschvirus maltsch</taxon>
    </lineage>
</organism>
<accession>A0A6J5MBZ6</accession>
<reference evidence="1" key="1">
    <citation type="submission" date="2020-04" db="EMBL/GenBank/DDBJ databases">
        <authorList>
            <person name="Chiriac C."/>
            <person name="Salcher M."/>
            <person name="Ghai R."/>
            <person name="Kavagutti S V."/>
        </authorList>
    </citation>
    <scope>NUCLEOTIDE SEQUENCE</scope>
</reference>
<sequence>MPTGYTYDIENGQSFEDFALGCARAFGACLHQRDDSSKDKPKLREESSYYEEKLPEALAELGYLQSLTDAQIEEYGQQARDEEIASVQKSIEEKSVLREKYNAMLAKVGAWNPPTPDHQGLKEFMTKQIVESIDFDCNTKYYLELLQKAISKTPVDFYNDAVSKAEWNVTHYEEELEKEKTRISGANAWITELYKSLGIKLT</sequence>
<protein>
    <submittedName>
        <fullName evidence="1">Uncharacterized protein</fullName>
    </submittedName>
</protein>
<evidence type="ECO:0000313" key="1">
    <source>
        <dbReference type="EMBL" id="CAB4143297.1"/>
    </source>
</evidence>
<proteinExistence type="predicted"/>
<name>A0A6J5MBZ6_9CAUD</name>
<dbReference type="EMBL" id="LR796423">
    <property type="protein sequence ID" value="CAB4143297.1"/>
    <property type="molecule type" value="Genomic_DNA"/>
</dbReference>
<gene>
    <name evidence="1" type="ORF">UFOVP447_113</name>
</gene>